<evidence type="ECO:0008006" key="3">
    <source>
        <dbReference type="Google" id="ProtNLM"/>
    </source>
</evidence>
<accession>A0A1G5AAJ6</accession>
<evidence type="ECO:0000313" key="1">
    <source>
        <dbReference type="EMBL" id="SCX74878.1"/>
    </source>
</evidence>
<organism evidence="1 2">
    <name type="scientific">Alkaliphilus peptidifermentans DSM 18978</name>
    <dbReference type="NCBI Taxonomy" id="1120976"/>
    <lineage>
        <taxon>Bacteria</taxon>
        <taxon>Bacillati</taxon>
        <taxon>Bacillota</taxon>
        <taxon>Clostridia</taxon>
        <taxon>Peptostreptococcales</taxon>
        <taxon>Natronincolaceae</taxon>
        <taxon>Alkaliphilus</taxon>
    </lineage>
</organism>
<dbReference type="Proteomes" id="UP000198636">
    <property type="component" value="Unassembled WGS sequence"/>
</dbReference>
<reference evidence="1 2" key="1">
    <citation type="submission" date="2016-10" db="EMBL/GenBank/DDBJ databases">
        <authorList>
            <person name="de Groot N.N."/>
        </authorList>
    </citation>
    <scope>NUCLEOTIDE SEQUENCE [LARGE SCALE GENOMIC DNA]</scope>
    <source>
        <strain evidence="1 2">DSM 18978</strain>
    </source>
</reference>
<dbReference type="AlphaFoldDB" id="A0A1G5AAJ6"/>
<dbReference type="Pfam" id="PF13552">
    <property type="entry name" value="DUF4127"/>
    <property type="match status" value="1"/>
</dbReference>
<proteinExistence type="predicted"/>
<name>A0A1G5AAJ6_9FIRM</name>
<dbReference type="OrthoDB" id="9789552at2"/>
<sequence length="498" mass="56865">MRISLLPIDSRPCTYEFPVRLAGIAGVEIYTPPMTIMDQFKIPSGFNDIANWLEEQAAKTDVLVLSVEQLLHGGLITSRTMNISREECFRRLEWIKNLKKKYKNLEIHAFNIIMRTSISTLSAQSKVWWEKINAYSRAKYMENSTGEHKYTVQIQELAQEIPSEVLEEFLEARQRNNAVNMECLQLVKEDIFSSLLLLQEDSAPQGIHRVEQTQLCQFISQFKLEQKVLLHNGTDEAACEIIARIISRNKRPIKVFINWLGGNKDKFIALYEDRLFIENLHSHMKAVGLVEVASKSDADGIVNVFLPKNQQGDACICFEALCNGYTDEELQHFAHIISQDITDGRPTALLDLAYANGGDARILDALAKKVSLLELVAYSGWNTASNALGTLLSQICLSRFYNSIKNKQFTAERLMDDFIYQSCVRPIAEKKLRDNGQDCWNISDIEYAQTIVDEAFELCRPVMEKVFKDNVPTFQQKLRWHRTFEISITIQSLSDMGG</sequence>
<evidence type="ECO:0000313" key="2">
    <source>
        <dbReference type="Proteomes" id="UP000198636"/>
    </source>
</evidence>
<dbReference type="EMBL" id="FMUS01000001">
    <property type="protein sequence ID" value="SCX74878.1"/>
    <property type="molecule type" value="Genomic_DNA"/>
</dbReference>
<dbReference type="STRING" id="1120976.SAMN03080606_00005"/>
<dbReference type="RefSeq" id="WP_091538493.1">
    <property type="nucleotide sequence ID" value="NZ_FMUS01000001.1"/>
</dbReference>
<gene>
    <name evidence="1" type="ORF">SAMN03080606_00005</name>
</gene>
<dbReference type="InterPro" id="IPR025394">
    <property type="entry name" value="DUF4127"/>
</dbReference>
<keyword evidence="2" id="KW-1185">Reference proteome</keyword>
<protein>
    <recommendedName>
        <fullName evidence="3">DUF4127 family protein</fullName>
    </recommendedName>
</protein>